<comment type="caution">
    <text evidence="3">The sequence shown here is derived from an EMBL/GenBank/DDBJ whole genome shotgun (WGS) entry which is preliminary data.</text>
</comment>
<dbReference type="Proteomes" id="UP000736787">
    <property type="component" value="Unassembled WGS sequence"/>
</dbReference>
<dbReference type="EMBL" id="RCMK01001326">
    <property type="protein sequence ID" value="KAG2896713.1"/>
    <property type="molecule type" value="Genomic_DNA"/>
</dbReference>
<organism evidence="3 4">
    <name type="scientific">Phytophthora cactorum</name>
    <dbReference type="NCBI Taxonomy" id="29920"/>
    <lineage>
        <taxon>Eukaryota</taxon>
        <taxon>Sar</taxon>
        <taxon>Stramenopiles</taxon>
        <taxon>Oomycota</taxon>
        <taxon>Peronosporomycetes</taxon>
        <taxon>Peronosporales</taxon>
        <taxon>Peronosporaceae</taxon>
        <taxon>Phytophthora</taxon>
    </lineage>
</organism>
<name>A0A8T1BBB0_9STRA</name>
<reference evidence="3" key="1">
    <citation type="submission" date="2018-10" db="EMBL/GenBank/DDBJ databases">
        <title>Effector identification in a new, highly contiguous assembly of the strawberry crown rot pathogen Phytophthora cactorum.</title>
        <authorList>
            <person name="Armitage A.D."/>
            <person name="Nellist C.F."/>
            <person name="Bates H."/>
            <person name="Vickerstaff R.J."/>
            <person name="Harrison R.J."/>
        </authorList>
    </citation>
    <scope>NUCLEOTIDE SEQUENCE</scope>
    <source>
        <strain evidence="2">4032</strain>
        <strain evidence="3">4040</strain>
    </source>
</reference>
<dbReference type="EMBL" id="RCMI01001348">
    <property type="protein sequence ID" value="KAG2886341.1"/>
    <property type="molecule type" value="Genomic_DNA"/>
</dbReference>
<feature type="region of interest" description="Disordered" evidence="1">
    <location>
        <begin position="1"/>
        <end position="81"/>
    </location>
</feature>
<accession>A0A8T1BBB0</accession>
<proteinExistence type="predicted"/>
<evidence type="ECO:0000313" key="4">
    <source>
        <dbReference type="Proteomes" id="UP000736787"/>
    </source>
</evidence>
<dbReference type="Proteomes" id="UP000774804">
    <property type="component" value="Unassembled WGS sequence"/>
</dbReference>
<dbReference type="AlphaFoldDB" id="A0A8T1BBB0"/>
<evidence type="ECO:0000313" key="3">
    <source>
        <dbReference type="EMBL" id="KAG2896713.1"/>
    </source>
</evidence>
<gene>
    <name evidence="2" type="ORF">PC115_g20709</name>
    <name evidence="3" type="ORF">PC117_g22935</name>
</gene>
<sequence length="194" mass="22210">MGQAQDGVRVAKEMTTTVTKTSSTTRTLPGARSVKRKKQRSSPLTWSSRRMPRAKQAAKESRVPSDSRTHKILQRRSPLRQASRYKRKNNLKFRIRSSETTKRFNSTNPPKLHYPSEFEWTHKIFRCTHGVTQAAVAPVARNTHAILIRNENHTHSHPNIGTQASAYLTTKTLPLDEHDREGKIPYFLADEIQT</sequence>
<protein>
    <submittedName>
        <fullName evidence="3">Uncharacterized protein</fullName>
    </submittedName>
</protein>
<evidence type="ECO:0000313" key="2">
    <source>
        <dbReference type="EMBL" id="KAG2886341.1"/>
    </source>
</evidence>
<feature type="compositionally biased region" description="Basic and acidic residues" evidence="1">
    <location>
        <begin position="57"/>
        <end position="69"/>
    </location>
</feature>
<feature type="compositionally biased region" description="Basic residues" evidence="1">
    <location>
        <begin position="70"/>
        <end position="81"/>
    </location>
</feature>
<evidence type="ECO:0000256" key="1">
    <source>
        <dbReference type="SAM" id="MobiDB-lite"/>
    </source>
</evidence>
<feature type="compositionally biased region" description="Low complexity" evidence="1">
    <location>
        <begin position="15"/>
        <end position="27"/>
    </location>
</feature>